<evidence type="ECO:0000313" key="2">
    <source>
        <dbReference type="Proteomes" id="UP001172386"/>
    </source>
</evidence>
<comment type="caution">
    <text evidence="1">The sequence shown here is derived from an EMBL/GenBank/DDBJ whole genome shotgun (WGS) entry which is preliminary data.</text>
</comment>
<keyword evidence="2" id="KW-1185">Reference proteome</keyword>
<accession>A0ACC2ZV96</accession>
<organism evidence="1 2">
    <name type="scientific">Neophaeococcomyces mojaviensis</name>
    <dbReference type="NCBI Taxonomy" id="3383035"/>
    <lineage>
        <taxon>Eukaryota</taxon>
        <taxon>Fungi</taxon>
        <taxon>Dikarya</taxon>
        <taxon>Ascomycota</taxon>
        <taxon>Pezizomycotina</taxon>
        <taxon>Eurotiomycetes</taxon>
        <taxon>Chaetothyriomycetidae</taxon>
        <taxon>Chaetothyriales</taxon>
        <taxon>Chaetothyriales incertae sedis</taxon>
        <taxon>Neophaeococcomyces</taxon>
    </lineage>
</organism>
<dbReference type="EMBL" id="JAPDRQ010000248">
    <property type="protein sequence ID" value="KAJ9651570.1"/>
    <property type="molecule type" value="Genomic_DNA"/>
</dbReference>
<protein>
    <submittedName>
        <fullName evidence="1">Uncharacterized protein</fullName>
    </submittedName>
</protein>
<evidence type="ECO:0000313" key="1">
    <source>
        <dbReference type="EMBL" id="KAJ9651570.1"/>
    </source>
</evidence>
<sequence length="386" mass="43606">MTATLTSLPSEVLEMILSDLPIFSLLAFSVTNKRNQILAHKALQTLNLAVFPQEIYCRLAFMSQHSQVLISDDDVSDFSNRHSLNCIARTTGTPLTSRSKITSPTETSEKQIATQNHTAAKVLRQPSLRYLRTLALNMYDITSSELTSVIATELPYLKHLELNLSHPFIHDQCLSSNYWREASAGNPCWNALVGLGQVNQRKLHMRNLQTLRIERAGLTSAQLRSLVTSNPRLRSIYLSNVTGVDQEFVQWLGTYCKDVKTRLDEIVLEDCSQLSMRNLEDFAWLAHITSSSIERLSLWKCRNVNHELLVNLIEDEDDKEELELGELEWIIPPRGTAYYFGVVEKLRANVQTHTHCGESNASQGAATTDEIEIDPEYLVEEFAIAA</sequence>
<name>A0ACC2ZV96_9EURO</name>
<gene>
    <name evidence="1" type="ORF">H2198_009156</name>
</gene>
<dbReference type="Proteomes" id="UP001172386">
    <property type="component" value="Unassembled WGS sequence"/>
</dbReference>
<reference evidence="1" key="1">
    <citation type="submission" date="2022-10" db="EMBL/GenBank/DDBJ databases">
        <title>Culturing micro-colonial fungi from biological soil crusts in the Mojave desert and describing Neophaeococcomyces mojavensis, and introducing the new genera and species Taxawa tesnikishii.</title>
        <authorList>
            <person name="Kurbessoian T."/>
            <person name="Stajich J.E."/>
        </authorList>
    </citation>
    <scope>NUCLEOTIDE SEQUENCE</scope>
    <source>
        <strain evidence="1">JES_112</strain>
    </source>
</reference>
<proteinExistence type="predicted"/>